<evidence type="ECO:0000256" key="1">
    <source>
        <dbReference type="ARBA" id="ARBA00022428"/>
    </source>
</evidence>
<evidence type="ECO:0000256" key="4">
    <source>
        <dbReference type="ARBA" id="ARBA00022840"/>
    </source>
</evidence>
<dbReference type="PANTHER" id="PTHR43767">
    <property type="entry name" value="LONG-CHAIN-FATTY-ACID--COA LIGASE"/>
    <property type="match status" value="1"/>
</dbReference>
<comment type="pathway">
    <text evidence="5">Quinol/quinone metabolism; 1,4-dihydroxy-2-naphthoate biosynthesis; 1,4-dihydroxy-2-naphthoate from chorismate: step 5/7.</text>
</comment>
<evidence type="ECO:0000259" key="6">
    <source>
        <dbReference type="Pfam" id="PF00501"/>
    </source>
</evidence>
<feature type="domain" description="AMP-dependent synthetase/ligase" evidence="6">
    <location>
        <begin position="9"/>
        <end position="353"/>
    </location>
</feature>
<dbReference type="Gene3D" id="3.40.50.12780">
    <property type="entry name" value="N-terminal domain of ligase-like"/>
    <property type="match status" value="1"/>
</dbReference>
<keyword evidence="9" id="KW-1185">Reference proteome</keyword>
<dbReference type="InterPro" id="IPR000873">
    <property type="entry name" value="AMP-dep_synth/lig_dom"/>
</dbReference>
<dbReference type="STRING" id="571932.SAMN05421743_11436"/>
<evidence type="ECO:0000259" key="7">
    <source>
        <dbReference type="Pfam" id="PF13193"/>
    </source>
</evidence>
<dbReference type="InterPro" id="IPR010192">
    <property type="entry name" value="MenE"/>
</dbReference>
<dbReference type="UniPathway" id="UPA00079"/>
<dbReference type="EC" id="6.2.1.26" evidence="5"/>
<dbReference type="NCBIfam" id="NF002966">
    <property type="entry name" value="PRK03640.1"/>
    <property type="match status" value="1"/>
</dbReference>
<keyword evidence="1 5" id="KW-0474">Menaquinone biosynthesis</keyword>
<dbReference type="InterPro" id="IPR045851">
    <property type="entry name" value="AMP-bd_C_sf"/>
</dbReference>
<keyword evidence="2 5" id="KW-0436">Ligase</keyword>
<dbReference type="InterPro" id="IPR050237">
    <property type="entry name" value="ATP-dep_AMP-bd_enzyme"/>
</dbReference>
<comment type="catalytic activity">
    <reaction evidence="5">
        <text>2-succinylbenzoate + ATP + CoA = 2-succinylbenzoyl-CoA + AMP + diphosphate</text>
        <dbReference type="Rhea" id="RHEA:17009"/>
        <dbReference type="ChEBI" id="CHEBI:18325"/>
        <dbReference type="ChEBI" id="CHEBI:30616"/>
        <dbReference type="ChEBI" id="CHEBI:33019"/>
        <dbReference type="ChEBI" id="CHEBI:57287"/>
        <dbReference type="ChEBI" id="CHEBI:57364"/>
        <dbReference type="ChEBI" id="CHEBI:456215"/>
        <dbReference type="EC" id="6.2.1.26"/>
    </reaction>
</comment>
<evidence type="ECO:0000313" key="8">
    <source>
        <dbReference type="EMBL" id="SEB04937.1"/>
    </source>
</evidence>
<dbReference type="Gene3D" id="3.30.300.30">
    <property type="match status" value="1"/>
</dbReference>
<dbReference type="InterPro" id="IPR042099">
    <property type="entry name" value="ANL_N_sf"/>
</dbReference>
<dbReference type="EMBL" id="FNQR01000014">
    <property type="protein sequence ID" value="SEB04937.1"/>
    <property type="molecule type" value="Genomic_DNA"/>
</dbReference>
<dbReference type="SUPFAM" id="SSF56801">
    <property type="entry name" value="Acetyl-CoA synthetase-like"/>
    <property type="match status" value="1"/>
</dbReference>
<dbReference type="Pfam" id="PF13193">
    <property type="entry name" value="AMP-binding_C"/>
    <property type="match status" value="1"/>
</dbReference>
<dbReference type="PROSITE" id="PS00455">
    <property type="entry name" value="AMP_BINDING"/>
    <property type="match status" value="1"/>
</dbReference>
<dbReference type="AlphaFoldDB" id="A0A1H4G680"/>
<dbReference type="GO" id="GO:0008756">
    <property type="term" value="F:o-succinylbenzoate-CoA ligase activity"/>
    <property type="evidence" value="ECO:0007669"/>
    <property type="project" value="UniProtKB-UniRule"/>
</dbReference>
<keyword evidence="4 5" id="KW-0067">ATP-binding</keyword>
<reference evidence="8 9" key="1">
    <citation type="submission" date="2016-10" db="EMBL/GenBank/DDBJ databases">
        <authorList>
            <person name="de Groot N.N."/>
        </authorList>
    </citation>
    <scope>NUCLEOTIDE SEQUENCE [LARGE SCALE GENOMIC DNA]</scope>
    <source>
        <strain evidence="8 9">CCM7597</strain>
    </source>
</reference>
<sequence>MESNLPHWLQKQAELNPHEKAIETDDGSSLSFLELHERSKQYAAYFEENGIQRGDHVAVLSSNRLEMVLAIHALSYLGAVVVLLNTRLTPEELAFQIKDAEVSCLITEENFYSKGEAAIRNAGLAACPIVQYHLIQTNRSSPDAIRKEITLDEVFTIIYTSGTTGSPKGVQLTYGNHWASAISSALNLGLSQSDKWLICLPMFHVGGFSALIKNVVYGMPVFLMERFDEHMVNHAIKNSGVTIVSVVSIMLQRLIENLRDERLPAHFRCMLLGGGPAPKPLLENAKDKAIPVFQTYGMTETASQIVTLSPKDALRKLGSAGRALSTAWLVIDAPRGEIGEIKVKGPMVTKGYYKRDESTTEALSDGWLATGDLGYQDEEGFLYVVDRRKDLIISGGENIYPAEIESVLSGMKGIMEAGVTGIEDQRWGQVPAAFVVTQKESVLNETDVLRYCRDHLAGYKCPKEIHFVEKLPRNASNKLLRRELPAFRKDVGN</sequence>
<dbReference type="GO" id="GO:0009234">
    <property type="term" value="P:menaquinone biosynthetic process"/>
    <property type="evidence" value="ECO:0007669"/>
    <property type="project" value="UniProtKB-UniRule"/>
</dbReference>
<dbReference type="GO" id="GO:0005524">
    <property type="term" value="F:ATP binding"/>
    <property type="evidence" value="ECO:0007669"/>
    <property type="project" value="UniProtKB-KW"/>
</dbReference>
<dbReference type="UniPathway" id="UPA01057">
    <property type="reaction ID" value="UER00166"/>
</dbReference>
<dbReference type="PANTHER" id="PTHR43767:SF1">
    <property type="entry name" value="NONRIBOSOMAL PEPTIDE SYNTHASE PES1 (EUROFUNG)-RELATED"/>
    <property type="match status" value="1"/>
</dbReference>
<feature type="domain" description="AMP-binding enzyme C-terminal" evidence="7">
    <location>
        <begin position="403"/>
        <end position="478"/>
    </location>
</feature>
<dbReference type="NCBIfam" id="TIGR01923">
    <property type="entry name" value="menE"/>
    <property type="match status" value="1"/>
</dbReference>
<evidence type="ECO:0000313" key="9">
    <source>
        <dbReference type="Proteomes" id="UP000198584"/>
    </source>
</evidence>
<evidence type="ECO:0000256" key="5">
    <source>
        <dbReference type="HAMAP-Rule" id="MF_00731"/>
    </source>
</evidence>
<comment type="function">
    <text evidence="5">Converts 2-succinylbenzoate (OSB) to 2-succinylbenzoyl-CoA (OSB-CoA).</text>
</comment>
<dbReference type="RefSeq" id="WP_093045861.1">
    <property type="nucleotide sequence ID" value="NZ_FNQR01000014.1"/>
</dbReference>
<keyword evidence="3 5" id="KW-0547">Nucleotide-binding</keyword>
<dbReference type="Proteomes" id="UP000198584">
    <property type="component" value="Unassembled WGS sequence"/>
</dbReference>
<dbReference type="Pfam" id="PF00501">
    <property type="entry name" value="AMP-binding"/>
    <property type="match status" value="1"/>
</dbReference>
<organism evidence="8 9">
    <name type="scientific">Thalassobacillus cyri</name>
    <dbReference type="NCBI Taxonomy" id="571932"/>
    <lineage>
        <taxon>Bacteria</taxon>
        <taxon>Bacillati</taxon>
        <taxon>Bacillota</taxon>
        <taxon>Bacilli</taxon>
        <taxon>Bacillales</taxon>
        <taxon>Bacillaceae</taxon>
        <taxon>Thalassobacillus</taxon>
    </lineage>
</organism>
<proteinExistence type="inferred from homology"/>
<dbReference type="InterPro" id="IPR020845">
    <property type="entry name" value="AMP-binding_CS"/>
</dbReference>
<protein>
    <recommendedName>
        <fullName evidence="5">2-succinylbenzoate--CoA ligase</fullName>
        <ecNumber evidence="5">6.2.1.26</ecNumber>
    </recommendedName>
    <alternativeName>
        <fullName evidence="5">o-succinylbenzoyl-CoA synthetase</fullName>
        <shortName evidence="5">OSB-CoA synthetase</shortName>
    </alternativeName>
</protein>
<comment type="pathway">
    <text evidence="5">Quinol/quinone metabolism; menaquinone biosynthesis.</text>
</comment>
<dbReference type="OrthoDB" id="9762242at2"/>
<evidence type="ECO:0000256" key="2">
    <source>
        <dbReference type="ARBA" id="ARBA00022598"/>
    </source>
</evidence>
<comment type="similarity">
    <text evidence="5">Belongs to the ATP-dependent AMP-binding enzyme family. MenE subfamily.</text>
</comment>
<dbReference type="InterPro" id="IPR025110">
    <property type="entry name" value="AMP-bd_C"/>
</dbReference>
<accession>A0A1H4G680</accession>
<dbReference type="HAMAP" id="MF_00731">
    <property type="entry name" value="MenE"/>
    <property type="match status" value="1"/>
</dbReference>
<evidence type="ECO:0000256" key="3">
    <source>
        <dbReference type="ARBA" id="ARBA00022741"/>
    </source>
</evidence>
<gene>
    <name evidence="5" type="primary">menE</name>
    <name evidence="8" type="ORF">SAMN05421743_11436</name>
</gene>
<name>A0A1H4G680_9BACI</name>